<protein>
    <submittedName>
        <fullName evidence="1">SFRICE_008668</fullName>
    </submittedName>
</protein>
<accession>A0A2H1VYF9</accession>
<dbReference type="AlphaFoldDB" id="A0A2H1VYF9"/>
<evidence type="ECO:0000313" key="1">
    <source>
        <dbReference type="EMBL" id="SOQ45869.1"/>
    </source>
</evidence>
<sequence>MTSSALSEVRGSVRLLLTKKPARREGVSDFLTKTVPNPVFRARAPVNPLGSPQLRIRSIAHAGRDVPYGGSDGAASYLCSPSTNCVTNYVENNNSIIHNKYDCLELTNELCYIVPRTSTWRQVRSQRLLATTTSQNCRTNAGTRTPLCQLIDLFNNKFASLDIFNLNTTNFKKCLADILRNP</sequence>
<gene>
    <name evidence="1" type="ORF">SFRICE_008668</name>
</gene>
<proteinExistence type="predicted"/>
<reference evidence="1" key="1">
    <citation type="submission" date="2016-07" db="EMBL/GenBank/DDBJ databases">
        <authorList>
            <person name="Bretaudeau A."/>
        </authorList>
    </citation>
    <scope>NUCLEOTIDE SEQUENCE</scope>
    <source>
        <strain evidence="1">Rice</strain>
        <tissue evidence="1">Whole body</tissue>
    </source>
</reference>
<name>A0A2H1VYF9_SPOFR</name>
<dbReference type="EMBL" id="ODYU01005223">
    <property type="protein sequence ID" value="SOQ45869.1"/>
    <property type="molecule type" value="Genomic_DNA"/>
</dbReference>
<organism evidence="1">
    <name type="scientific">Spodoptera frugiperda</name>
    <name type="common">Fall armyworm</name>
    <dbReference type="NCBI Taxonomy" id="7108"/>
    <lineage>
        <taxon>Eukaryota</taxon>
        <taxon>Metazoa</taxon>
        <taxon>Ecdysozoa</taxon>
        <taxon>Arthropoda</taxon>
        <taxon>Hexapoda</taxon>
        <taxon>Insecta</taxon>
        <taxon>Pterygota</taxon>
        <taxon>Neoptera</taxon>
        <taxon>Endopterygota</taxon>
        <taxon>Lepidoptera</taxon>
        <taxon>Glossata</taxon>
        <taxon>Ditrysia</taxon>
        <taxon>Noctuoidea</taxon>
        <taxon>Noctuidae</taxon>
        <taxon>Amphipyrinae</taxon>
        <taxon>Spodoptera</taxon>
    </lineage>
</organism>